<evidence type="ECO:0000313" key="1">
    <source>
        <dbReference type="EMBL" id="KYM81979.1"/>
    </source>
</evidence>
<protein>
    <submittedName>
        <fullName evidence="1">Uncharacterized protein</fullName>
    </submittedName>
</protein>
<reference evidence="1 2" key="1">
    <citation type="submission" date="2015-09" db="EMBL/GenBank/DDBJ databases">
        <title>Atta colombica WGS genome.</title>
        <authorList>
            <person name="Nygaard S."/>
            <person name="Hu H."/>
            <person name="Boomsma J."/>
            <person name="Zhang G."/>
        </authorList>
    </citation>
    <scope>NUCLEOTIDE SEQUENCE [LARGE SCALE GENOMIC DNA]</scope>
    <source>
        <strain evidence="1">Treedump-2</strain>
        <tissue evidence="1">Whole body</tissue>
    </source>
</reference>
<gene>
    <name evidence="1" type="ORF">ALC53_07527</name>
</gene>
<sequence>MAGVHVWLQLSLPLIEFSTYHSMSIVSTAQLLRNTTTRVSAGEYEQTTKHYYESILHVRACVRDHDSEFPLGVVADSLTTSLSIEKTQGESKDTLRRDLRAIQGLEFP</sequence>
<keyword evidence="2" id="KW-1185">Reference proteome</keyword>
<dbReference type="Proteomes" id="UP000078540">
    <property type="component" value="Unassembled WGS sequence"/>
</dbReference>
<organism evidence="1 2">
    <name type="scientific">Atta colombica</name>
    <dbReference type="NCBI Taxonomy" id="520822"/>
    <lineage>
        <taxon>Eukaryota</taxon>
        <taxon>Metazoa</taxon>
        <taxon>Ecdysozoa</taxon>
        <taxon>Arthropoda</taxon>
        <taxon>Hexapoda</taxon>
        <taxon>Insecta</taxon>
        <taxon>Pterygota</taxon>
        <taxon>Neoptera</taxon>
        <taxon>Endopterygota</taxon>
        <taxon>Hymenoptera</taxon>
        <taxon>Apocrita</taxon>
        <taxon>Aculeata</taxon>
        <taxon>Formicoidea</taxon>
        <taxon>Formicidae</taxon>
        <taxon>Myrmicinae</taxon>
        <taxon>Atta</taxon>
    </lineage>
</organism>
<evidence type="ECO:0000313" key="2">
    <source>
        <dbReference type="Proteomes" id="UP000078540"/>
    </source>
</evidence>
<proteinExistence type="predicted"/>
<accession>A0A195BCQ7</accession>
<name>A0A195BCQ7_9HYME</name>
<dbReference type="EMBL" id="KQ976524">
    <property type="protein sequence ID" value="KYM81979.1"/>
    <property type="molecule type" value="Genomic_DNA"/>
</dbReference>
<dbReference type="AlphaFoldDB" id="A0A195BCQ7"/>